<dbReference type="PRINTS" id="PR01346">
    <property type="entry name" value="HELNAPAPROT"/>
</dbReference>
<feature type="domain" description="Ferritin/DPS" evidence="3">
    <location>
        <begin position="9"/>
        <end position="146"/>
    </location>
</feature>
<organism evidence="4 5">
    <name type="scientific">Aeribacillus alveayuensis</name>
    <dbReference type="NCBI Taxonomy" id="279215"/>
    <lineage>
        <taxon>Bacteria</taxon>
        <taxon>Bacillati</taxon>
        <taxon>Bacillota</taxon>
        <taxon>Bacilli</taxon>
        <taxon>Bacillales</taxon>
        <taxon>Bacillaceae</taxon>
        <taxon>Aeribacillus</taxon>
    </lineage>
</organism>
<evidence type="ECO:0000256" key="1">
    <source>
        <dbReference type="ARBA" id="ARBA00009497"/>
    </source>
</evidence>
<dbReference type="InterPro" id="IPR023188">
    <property type="entry name" value="DPS_DNA-bd_CS"/>
</dbReference>
<evidence type="ECO:0000256" key="2">
    <source>
        <dbReference type="RuleBase" id="RU003875"/>
    </source>
</evidence>
<comment type="similarity">
    <text evidence="1 2">Belongs to the Dps family.</text>
</comment>
<dbReference type="InterPro" id="IPR008331">
    <property type="entry name" value="Ferritin_DPS_dom"/>
</dbReference>
<name>A0ABT9VJ08_9BACI</name>
<dbReference type="PANTHER" id="PTHR42932">
    <property type="entry name" value="GENERAL STRESS PROTEIN 20U"/>
    <property type="match status" value="1"/>
</dbReference>
<dbReference type="GO" id="GO:0003677">
    <property type="term" value="F:DNA binding"/>
    <property type="evidence" value="ECO:0007669"/>
    <property type="project" value="UniProtKB-KW"/>
</dbReference>
<dbReference type="RefSeq" id="WP_268753002.1">
    <property type="nucleotide sequence ID" value="NZ_JAUSTR010000001.1"/>
</dbReference>
<accession>A0ABT9VJ08</accession>
<keyword evidence="5" id="KW-1185">Reference proteome</keyword>
<dbReference type="PROSITE" id="PS00819">
    <property type="entry name" value="DPS_2"/>
    <property type="match status" value="1"/>
</dbReference>
<dbReference type="PANTHER" id="PTHR42932:SF1">
    <property type="entry name" value="GENERAL STRESS PROTEIN 20U"/>
    <property type="match status" value="1"/>
</dbReference>
<keyword evidence="4" id="KW-0238">DNA-binding</keyword>
<dbReference type="CDD" id="cd01043">
    <property type="entry name" value="DPS"/>
    <property type="match status" value="1"/>
</dbReference>
<proteinExistence type="inferred from homology"/>
<dbReference type="PROSITE" id="PS00818">
    <property type="entry name" value="DPS_1"/>
    <property type="match status" value="1"/>
</dbReference>
<dbReference type="EMBL" id="JAUSTR010000001">
    <property type="protein sequence ID" value="MDQ0160946.1"/>
    <property type="molecule type" value="Genomic_DNA"/>
</dbReference>
<evidence type="ECO:0000313" key="4">
    <source>
        <dbReference type="EMBL" id="MDQ0160946.1"/>
    </source>
</evidence>
<dbReference type="SUPFAM" id="SSF47240">
    <property type="entry name" value="Ferritin-like"/>
    <property type="match status" value="1"/>
</dbReference>
<dbReference type="InterPro" id="IPR002177">
    <property type="entry name" value="DPS_DNA-bd"/>
</dbReference>
<protein>
    <submittedName>
        <fullName evidence="4">Starvation-inducible DNA-binding protein</fullName>
    </submittedName>
</protein>
<gene>
    <name evidence="4" type="ORF">J2S06_000016</name>
</gene>
<evidence type="ECO:0000259" key="3">
    <source>
        <dbReference type="Pfam" id="PF00210"/>
    </source>
</evidence>
<dbReference type="Proteomes" id="UP001225646">
    <property type="component" value="Unassembled WGS sequence"/>
</dbReference>
<dbReference type="PIRSF" id="PIRSF005900">
    <property type="entry name" value="Dps"/>
    <property type="match status" value="1"/>
</dbReference>
<dbReference type="Pfam" id="PF00210">
    <property type="entry name" value="Ferritin"/>
    <property type="match status" value="1"/>
</dbReference>
<comment type="caution">
    <text evidence="4">The sequence shown here is derived from an EMBL/GenBank/DDBJ whole genome shotgun (WGS) entry which is preliminary data.</text>
</comment>
<evidence type="ECO:0000313" key="5">
    <source>
        <dbReference type="Proteomes" id="UP001225646"/>
    </source>
</evidence>
<reference evidence="4 5" key="1">
    <citation type="submission" date="2023-07" db="EMBL/GenBank/DDBJ databases">
        <title>Genomic Encyclopedia of Type Strains, Phase IV (KMG-IV): sequencing the most valuable type-strain genomes for metagenomic binning, comparative biology and taxonomic classification.</title>
        <authorList>
            <person name="Goeker M."/>
        </authorList>
    </citation>
    <scope>NUCLEOTIDE SEQUENCE [LARGE SCALE GENOMIC DNA]</scope>
    <source>
        <strain evidence="4 5">DSM 19092</strain>
    </source>
</reference>
<dbReference type="InterPro" id="IPR009078">
    <property type="entry name" value="Ferritin-like_SF"/>
</dbReference>
<sequence>MSQEKLLEIVNKQVADWTVLYMKLHNYHWYVKGQQFFVLHEKFEELYNEAAGYIDDLAERMLSLNGKPVGTLKECLEISSIKEAEGNESDVQMVESIYQDFNSMLEDLAKGMELAEEVNDEATGDMLLGIHQSLEKHIWMLKSFLGHK</sequence>
<dbReference type="Gene3D" id="1.20.1260.10">
    <property type="match status" value="1"/>
</dbReference>
<dbReference type="InterPro" id="IPR012347">
    <property type="entry name" value="Ferritin-like"/>
</dbReference>